<feature type="compositionally biased region" description="Basic and acidic residues" evidence="1">
    <location>
        <begin position="16"/>
        <end position="31"/>
    </location>
</feature>
<organism evidence="2 3">
    <name type="scientific">Meloidogyne javanica</name>
    <name type="common">Root-knot nematode worm</name>
    <dbReference type="NCBI Taxonomy" id="6303"/>
    <lineage>
        <taxon>Eukaryota</taxon>
        <taxon>Metazoa</taxon>
        <taxon>Ecdysozoa</taxon>
        <taxon>Nematoda</taxon>
        <taxon>Chromadorea</taxon>
        <taxon>Rhabditida</taxon>
        <taxon>Tylenchina</taxon>
        <taxon>Tylenchomorpha</taxon>
        <taxon>Tylenchoidea</taxon>
        <taxon>Meloidogynidae</taxon>
        <taxon>Meloidogyninae</taxon>
        <taxon>Meloidogyne</taxon>
        <taxon>Meloidogyne incognita group</taxon>
    </lineage>
</organism>
<evidence type="ECO:0000313" key="3">
    <source>
        <dbReference type="WBParaSite" id="scaffold36126_cov238.g22993"/>
    </source>
</evidence>
<proteinExistence type="predicted"/>
<dbReference type="Proteomes" id="UP000887561">
    <property type="component" value="Unplaced"/>
</dbReference>
<dbReference type="Gene3D" id="1.25.10.10">
    <property type="entry name" value="Leucine-rich Repeat Variant"/>
    <property type="match status" value="1"/>
</dbReference>
<reference evidence="3" key="1">
    <citation type="submission" date="2022-11" db="UniProtKB">
        <authorList>
            <consortium name="WormBaseParasite"/>
        </authorList>
    </citation>
    <scope>IDENTIFICATION</scope>
</reference>
<evidence type="ECO:0000256" key="1">
    <source>
        <dbReference type="SAM" id="MobiDB-lite"/>
    </source>
</evidence>
<sequence>DIVAKALEVDSAAKLAEKDRKARSGEKRNSTKESQQQQKSLYSIPTTSTTSILDNVGNDDPQGESTNAEIVDRLVERLESASNLDDRRDALRALRSLAR</sequence>
<evidence type="ECO:0000313" key="2">
    <source>
        <dbReference type="Proteomes" id="UP000887561"/>
    </source>
</evidence>
<dbReference type="WBParaSite" id="scaffold36126_cov238.g22993">
    <property type="protein sequence ID" value="scaffold36126_cov238.g22993"/>
    <property type="gene ID" value="scaffold36126_cov238.g22993"/>
</dbReference>
<feature type="compositionally biased region" description="Polar residues" evidence="1">
    <location>
        <begin position="32"/>
        <end position="53"/>
    </location>
</feature>
<keyword evidence="2" id="KW-1185">Reference proteome</keyword>
<accession>A0A915MCU6</accession>
<feature type="region of interest" description="Disordered" evidence="1">
    <location>
        <begin position="16"/>
        <end position="67"/>
    </location>
</feature>
<protein>
    <submittedName>
        <fullName evidence="3">Uncharacterized protein</fullName>
    </submittedName>
</protein>
<dbReference type="AlphaFoldDB" id="A0A915MCU6"/>
<name>A0A915MCU6_MELJA</name>
<dbReference type="InterPro" id="IPR011989">
    <property type="entry name" value="ARM-like"/>
</dbReference>